<dbReference type="EMBL" id="MN740839">
    <property type="protein sequence ID" value="QHU14264.1"/>
    <property type="molecule type" value="Genomic_DNA"/>
</dbReference>
<keyword evidence="5" id="KW-0677">Repeat</keyword>
<dbReference type="InterPro" id="IPR050567">
    <property type="entry name" value="Mitochondrial_Carrier"/>
</dbReference>
<dbReference type="Gene3D" id="1.50.40.10">
    <property type="entry name" value="Mitochondrial carrier domain"/>
    <property type="match status" value="2"/>
</dbReference>
<dbReference type="GO" id="GO:0031966">
    <property type="term" value="C:mitochondrial membrane"/>
    <property type="evidence" value="ECO:0007669"/>
    <property type="project" value="UniProtKB-SubCell"/>
</dbReference>
<keyword evidence="8" id="KW-0472">Membrane</keyword>
<reference evidence="9" key="1">
    <citation type="journal article" date="2020" name="Nature">
        <title>Giant virus diversity and host interactions through global metagenomics.</title>
        <authorList>
            <person name="Schulz F."/>
            <person name="Roux S."/>
            <person name="Paez-Espino D."/>
            <person name="Jungbluth S."/>
            <person name="Walsh D.A."/>
            <person name="Denef V.J."/>
            <person name="McMahon K.D."/>
            <person name="Konstantinidis K.T."/>
            <person name="Eloe-Fadrosh E.A."/>
            <person name="Kyrpides N.C."/>
            <person name="Woyke T."/>
        </authorList>
    </citation>
    <scope>NUCLEOTIDE SEQUENCE</scope>
    <source>
        <strain evidence="9">GVMAG-S-1102113-118</strain>
    </source>
</reference>
<dbReference type="PANTHER" id="PTHR45624">
    <property type="entry name" value="MITOCHONDRIAL BASIC AMINO ACIDS TRANSPORTER-RELATED"/>
    <property type="match status" value="1"/>
</dbReference>
<evidence type="ECO:0008006" key="10">
    <source>
        <dbReference type="Google" id="ProtNLM"/>
    </source>
</evidence>
<keyword evidence="6" id="KW-1133">Transmembrane helix</keyword>
<dbReference type="PROSITE" id="PS50920">
    <property type="entry name" value="SOLCAR"/>
    <property type="match status" value="1"/>
</dbReference>
<proteinExistence type="inferred from homology"/>
<name>A0A6C0KDH9_9ZZZZ</name>
<accession>A0A6C0KDH9</accession>
<comment type="subcellular location">
    <subcellularLocation>
        <location evidence="1">Mitochondrion membrane</location>
        <topology evidence="1">Multi-pass membrane protein</topology>
    </subcellularLocation>
</comment>
<evidence type="ECO:0000256" key="4">
    <source>
        <dbReference type="ARBA" id="ARBA00022692"/>
    </source>
</evidence>
<dbReference type="Pfam" id="PF00153">
    <property type="entry name" value="Mito_carr"/>
    <property type="match status" value="1"/>
</dbReference>
<organism evidence="9">
    <name type="scientific">viral metagenome</name>
    <dbReference type="NCBI Taxonomy" id="1070528"/>
    <lineage>
        <taxon>unclassified sequences</taxon>
        <taxon>metagenomes</taxon>
        <taxon>organismal metagenomes</taxon>
    </lineage>
</organism>
<dbReference type="SUPFAM" id="SSF103506">
    <property type="entry name" value="Mitochondrial carrier"/>
    <property type="match status" value="1"/>
</dbReference>
<evidence type="ECO:0000256" key="7">
    <source>
        <dbReference type="ARBA" id="ARBA00023128"/>
    </source>
</evidence>
<keyword evidence="3" id="KW-0813">Transport</keyword>
<sequence>MHDSTQRILSSSLSTLVSYPLETYKVNKVLNGTMVRGMFSGVEAPLLMNSVADCIRLSVFDGLSPKGVLLAAACASVANALLSIPIDSYKLSRQTGREMTLRGWQGIMLKEIVGSTVYLSSINYVQLMNPSAPEVLLYGGLSGVLATTSVYPLDSLRIKHQVGTGTLRDTVRTENMSSLMRGYKYSVYKAFVQSAVMFSLLMLL</sequence>
<protein>
    <recommendedName>
        <fullName evidence="10">Mitochondrial carrier protein</fullName>
    </recommendedName>
</protein>
<comment type="similarity">
    <text evidence="2">Belongs to the mitochondrial carrier (TC 2.A.29) family.</text>
</comment>
<evidence type="ECO:0000256" key="1">
    <source>
        <dbReference type="ARBA" id="ARBA00004225"/>
    </source>
</evidence>
<evidence type="ECO:0000256" key="5">
    <source>
        <dbReference type="ARBA" id="ARBA00022737"/>
    </source>
</evidence>
<dbReference type="InterPro" id="IPR018108">
    <property type="entry name" value="MCP_transmembrane"/>
</dbReference>
<keyword evidence="7" id="KW-0496">Mitochondrion</keyword>
<evidence type="ECO:0000256" key="2">
    <source>
        <dbReference type="ARBA" id="ARBA00006375"/>
    </source>
</evidence>
<evidence type="ECO:0000256" key="6">
    <source>
        <dbReference type="ARBA" id="ARBA00022989"/>
    </source>
</evidence>
<evidence type="ECO:0000313" key="9">
    <source>
        <dbReference type="EMBL" id="QHU14264.1"/>
    </source>
</evidence>
<dbReference type="GO" id="GO:0022857">
    <property type="term" value="F:transmembrane transporter activity"/>
    <property type="evidence" value="ECO:0007669"/>
    <property type="project" value="TreeGrafter"/>
</dbReference>
<dbReference type="AlphaFoldDB" id="A0A6C0KDH9"/>
<evidence type="ECO:0000256" key="8">
    <source>
        <dbReference type="ARBA" id="ARBA00023136"/>
    </source>
</evidence>
<keyword evidence="4" id="KW-0812">Transmembrane</keyword>
<dbReference type="InterPro" id="IPR023395">
    <property type="entry name" value="MCP_dom_sf"/>
</dbReference>
<evidence type="ECO:0000256" key="3">
    <source>
        <dbReference type="ARBA" id="ARBA00022448"/>
    </source>
</evidence>